<sequence>MFKSIKPVCWALVTMGSMGITAMPAHACKEITTVALQGSDAATLTVRVNDVILVNHKGSHFNAIPANFLFEGDNDFEIELVTDDPEATGRAEVFIACQGDFPEEPGKNQNVLTELHQKGAGTQSAVFQAGAQPAFSYLTGDVTSDDGLLEAIEAMYNAAVKGDTEAYIAFFDPMMTDLKLEDGPPPEMIKGMVSELLSGKYTIKSSKNIEVHKVLGGRGYQVVNSRGQGPVQFEEKTDVATGRTTISQGAFWLKTDRGWKVFRP</sequence>
<dbReference type="Proteomes" id="UP000034491">
    <property type="component" value="Unassembled WGS sequence"/>
</dbReference>
<gene>
    <name evidence="2" type="ORF">WH95_11375</name>
</gene>
<keyword evidence="3" id="KW-1185">Reference proteome</keyword>
<accession>A0A0M2R8G9</accession>
<evidence type="ECO:0008006" key="4">
    <source>
        <dbReference type="Google" id="ProtNLM"/>
    </source>
</evidence>
<feature type="signal peptide" evidence="1">
    <location>
        <begin position="1"/>
        <end position="27"/>
    </location>
</feature>
<dbReference type="EMBL" id="LANI01000017">
    <property type="protein sequence ID" value="KKJ76729.1"/>
    <property type="molecule type" value="Genomic_DNA"/>
</dbReference>
<proteinExistence type="predicted"/>
<dbReference type="OrthoDB" id="8477743at2"/>
<keyword evidence="1" id="KW-0732">Signal</keyword>
<dbReference type="RefSeq" id="WP_046507115.1">
    <property type="nucleotide sequence ID" value="NZ_LANI01000017.1"/>
</dbReference>
<reference evidence="2 3" key="1">
    <citation type="submission" date="2015-03" db="EMBL/GenBank/DDBJ databases">
        <title>Genome sequence of Kiloniella sp. P1-1, isolated from the gut microflora of Pacific white shrimp, Penaeus vannamei.</title>
        <authorList>
            <person name="Shao Z."/>
            <person name="Wang L."/>
            <person name="Li X."/>
        </authorList>
    </citation>
    <scope>NUCLEOTIDE SEQUENCE [LARGE SCALE GENOMIC DNA]</scope>
    <source>
        <strain evidence="2 3">P1-1</strain>
    </source>
</reference>
<organism evidence="2 3">
    <name type="scientific">Kiloniella litopenaei</name>
    <dbReference type="NCBI Taxonomy" id="1549748"/>
    <lineage>
        <taxon>Bacteria</taxon>
        <taxon>Pseudomonadati</taxon>
        <taxon>Pseudomonadota</taxon>
        <taxon>Alphaproteobacteria</taxon>
        <taxon>Rhodospirillales</taxon>
        <taxon>Kiloniellaceae</taxon>
        <taxon>Kiloniella</taxon>
    </lineage>
</organism>
<protein>
    <recommendedName>
        <fullName evidence="4">DUF4440 domain-containing protein</fullName>
    </recommendedName>
</protein>
<evidence type="ECO:0000313" key="3">
    <source>
        <dbReference type="Proteomes" id="UP000034491"/>
    </source>
</evidence>
<comment type="caution">
    <text evidence="2">The sequence shown here is derived from an EMBL/GenBank/DDBJ whole genome shotgun (WGS) entry which is preliminary data.</text>
</comment>
<name>A0A0M2R8G9_9PROT</name>
<dbReference type="STRING" id="1549748.WH95_11375"/>
<evidence type="ECO:0000256" key="1">
    <source>
        <dbReference type="SAM" id="SignalP"/>
    </source>
</evidence>
<feature type="chain" id="PRO_5005640616" description="DUF4440 domain-containing protein" evidence="1">
    <location>
        <begin position="28"/>
        <end position="264"/>
    </location>
</feature>
<dbReference type="AlphaFoldDB" id="A0A0M2R8G9"/>
<evidence type="ECO:0000313" key="2">
    <source>
        <dbReference type="EMBL" id="KKJ76729.1"/>
    </source>
</evidence>